<evidence type="ECO:0000313" key="3">
    <source>
        <dbReference type="Proteomes" id="UP000244903"/>
    </source>
</evidence>
<protein>
    <submittedName>
        <fullName evidence="2">Chromosome partitioning protein</fullName>
    </submittedName>
</protein>
<dbReference type="KEGG" id="dpc:A6048_02425"/>
<dbReference type="GO" id="GO:0005829">
    <property type="term" value="C:cytosol"/>
    <property type="evidence" value="ECO:0007669"/>
    <property type="project" value="TreeGrafter"/>
</dbReference>
<dbReference type="PANTHER" id="PTHR43384">
    <property type="entry name" value="SEPTUM SITE-DETERMINING PROTEIN MIND HOMOLOG, CHLOROPLASTIC-RELATED"/>
    <property type="match status" value="1"/>
</dbReference>
<dbReference type="SUPFAM" id="SSF52540">
    <property type="entry name" value="P-loop containing nucleoside triphosphate hydrolases"/>
    <property type="match status" value="1"/>
</dbReference>
<dbReference type="EMBL" id="CP015453">
    <property type="protein sequence ID" value="AWH94550.1"/>
    <property type="molecule type" value="Genomic_DNA"/>
</dbReference>
<accession>A0AAD0JNI0</accession>
<dbReference type="InterPro" id="IPR050625">
    <property type="entry name" value="ParA/MinD_ATPase"/>
</dbReference>
<keyword evidence="3" id="KW-1185">Reference proteome</keyword>
<evidence type="ECO:0000313" key="2">
    <source>
        <dbReference type="EMBL" id="AWH94550.1"/>
    </source>
</evidence>
<evidence type="ECO:0000256" key="1">
    <source>
        <dbReference type="SAM" id="MobiDB-lite"/>
    </source>
</evidence>
<dbReference type="GO" id="GO:0051782">
    <property type="term" value="P:negative regulation of cell division"/>
    <property type="evidence" value="ECO:0007669"/>
    <property type="project" value="TreeGrafter"/>
</dbReference>
<feature type="compositionally biased region" description="Basic and acidic residues" evidence="1">
    <location>
        <begin position="1"/>
        <end position="15"/>
    </location>
</feature>
<proteinExistence type="predicted"/>
<dbReference type="Proteomes" id="UP000244903">
    <property type="component" value="Chromosome"/>
</dbReference>
<dbReference type="AlphaFoldDB" id="A0AAD0JNI0"/>
<name>A0AAD0JNI0_9ACTN</name>
<organism evidence="2 3">
    <name type="scientific">Dietzia psychralcaliphila</name>
    <dbReference type="NCBI Taxonomy" id="139021"/>
    <lineage>
        <taxon>Bacteria</taxon>
        <taxon>Bacillati</taxon>
        <taxon>Actinomycetota</taxon>
        <taxon>Actinomycetes</taxon>
        <taxon>Mycobacteriales</taxon>
        <taxon>Dietziaceae</taxon>
        <taxon>Dietzia</taxon>
    </lineage>
</organism>
<gene>
    <name evidence="2" type="ORF">A6048_02425</name>
</gene>
<dbReference type="InterPro" id="IPR027417">
    <property type="entry name" value="P-loop_NTPase"/>
</dbReference>
<dbReference type="Gene3D" id="3.40.50.300">
    <property type="entry name" value="P-loop containing nucleotide triphosphate hydrolases"/>
    <property type="match status" value="1"/>
</dbReference>
<dbReference type="GO" id="GO:0005524">
    <property type="term" value="F:ATP binding"/>
    <property type="evidence" value="ECO:0007669"/>
    <property type="project" value="TreeGrafter"/>
</dbReference>
<dbReference type="PANTHER" id="PTHR43384:SF11">
    <property type="entry name" value="SEPTUM SITE DETERMINING PROTEIN"/>
    <property type="match status" value="1"/>
</dbReference>
<dbReference type="GO" id="GO:0016887">
    <property type="term" value="F:ATP hydrolysis activity"/>
    <property type="evidence" value="ECO:0007669"/>
    <property type="project" value="TreeGrafter"/>
</dbReference>
<feature type="region of interest" description="Disordered" evidence="1">
    <location>
        <begin position="1"/>
        <end position="22"/>
    </location>
</feature>
<sequence>MLRDASADRWVRDAEPVTQSPRSAHIADLDRVSGRAVSTRNVSGRTVSDGRTVGTAVAVDVTDPDLDADVRAVLAALALDPGPRDGASADVVVTDRPDPGVGSGGARVVRVGAEGAGGDDDEVIRLPSGTADLVGALMAPVATGRGSLVAVVGAVGGCGASTLAAAIAVRAADSGRALLVEADPLGTGIDLVLGIESEPGLRVEDVRAELGGPDPDALWGAAPAADPGCKVLARARDREVGEPASDGALGAALAHRSAGGLVVCDAGRFADGDPVLARADLVVVVTRADLQGAVAAGRPGGDLRGATLVIRTQRGDPLDAADVADSAGIPRWHVLPEVRAVRHLAGTGDLGRALGLGRGGRGGRGGRVRRLGAVADALLGEVSTGEW</sequence>
<reference evidence="2 3" key="1">
    <citation type="submission" date="2016-04" db="EMBL/GenBank/DDBJ databases">
        <title>Complete genome sequence of the haloalkaliphilic hydrocarbon-degrading bacterium Dietzia psychralcaliphila ILA-1T, isolated from a drain of a fish product-processing plant.</title>
        <authorList>
            <person name="Zhao J."/>
            <person name="Hu B."/>
            <person name="Geng S."/>
            <person name="Nie Y."/>
            <person name="Tang Y."/>
        </authorList>
    </citation>
    <scope>NUCLEOTIDE SEQUENCE [LARGE SCALE GENOMIC DNA]</scope>
    <source>
        <strain evidence="2 3">ILA-1</strain>
    </source>
</reference>
<dbReference type="GO" id="GO:0009898">
    <property type="term" value="C:cytoplasmic side of plasma membrane"/>
    <property type="evidence" value="ECO:0007669"/>
    <property type="project" value="TreeGrafter"/>
</dbReference>